<proteinExistence type="predicted"/>
<reference evidence="2" key="1">
    <citation type="submission" date="2016-10" db="EMBL/GenBank/DDBJ databases">
        <authorList>
            <person name="Varghese N."/>
            <person name="Submissions S."/>
        </authorList>
    </citation>
    <scope>NUCLEOTIDE SEQUENCE [LARGE SCALE GENOMIC DNA]</scope>
    <source>
        <strain evidence="2">DSM 17453</strain>
    </source>
</reference>
<evidence type="ECO:0000313" key="1">
    <source>
        <dbReference type="EMBL" id="SEM42548.1"/>
    </source>
</evidence>
<keyword evidence="2" id="KW-1185">Reference proteome</keyword>
<dbReference type="EMBL" id="FOBV01000003">
    <property type="protein sequence ID" value="SEM42548.1"/>
    <property type="molecule type" value="Genomic_DNA"/>
</dbReference>
<dbReference type="Proteomes" id="UP000199450">
    <property type="component" value="Unassembled WGS sequence"/>
</dbReference>
<dbReference type="AlphaFoldDB" id="A0A1H7YB44"/>
<name>A0A1H7YB44_9FLAO</name>
<dbReference type="STRING" id="295069.SAMN05421856_103156"/>
<gene>
    <name evidence="1" type="ORF">SAMN05421856_103156</name>
</gene>
<protein>
    <submittedName>
        <fullName evidence="1">Uncharacterized protein</fullName>
    </submittedName>
</protein>
<organism evidence="1 2">
    <name type="scientific">Chryseobacterium taichungense</name>
    <dbReference type="NCBI Taxonomy" id="295069"/>
    <lineage>
        <taxon>Bacteria</taxon>
        <taxon>Pseudomonadati</taxon>
        <taxon>Bacteroidota</taxon>
        <taxon>Flavobacteriia</taxon>
        <taxon>Flavobacteriales</taxon>
        <taxon>Weeksellaceae</taxon>
        <taxon>Chryseobacterium group</taxon>
        <taxon>Chryseobacterium</taxon>
    </lineage>
</organism>
<evidence type="ECO:0000313" key="2">
    <source>
        <dbReference type="Proteomes" id="UP000199450"/>
    </source>
</evidence>
<accession>A0A1H7YB44</accession>
<sequence length="45" mass="5307">MIASLIKVVATTYKLSKRHKMSNFKQLEFTIIIRKKIIIQQETNT</sequence>